<dbReference type="Proteomes" id="UP000010087">
    <property type="component" value="Chromosome 2"/>
</dbReference>
<accession>A0A0H3HUA5</accession>
<gene>
    <name evidence="1" type="ordered locus">BP1026B_II1217</name>
</gene>
<protein>
    <submittedName>
        <fullName evidence="1">Uncharacterized protein</fullName>
    </submittedName>
</protein>
<name>A0A0H3HUA5_BURP2</name>
<proteinExistence type="predicted"/>
<organism evidence="1 2">
    <name type="scientific">Burkholderia pseudomallei (strain 1026b)</name>
    <dbReference type="NCBI Taxonomy" id="884204"/>
    <lineage>
        <taxon>Bacteria</taxon>
        <taxon>Pseudomonadati</taxon>
        <taxon>Pseudomonadota</taxon>
        <taxon>Betaproteobacteria</taxon>
        <taxon>Burkholderiales</taxon>
        <taxon>Burkholderiaceae</taxon>
        <taxon>Burkholderia</taxon>
        <taxon>pseudomallei group</taxon>
    </lineage>
</organism>
<sequence length="34" mass="3664">MPLPGRFFHPFLISGVASRAARHASTGSPNRLQS</sequence>
<evidence type="ECO:0000313" key="2">
    <source>
        <dbReference type="Proteomes" id="UP000010087"/>
    </source>
</evidence>
<dbReference type="AlphaFoldDB" id="A0A0H3HUA5"/>
<reference evidence="1 2" key="1">
    <citation type="journal article" date="2012" name="PLoS ONE">
        <title>Evolution of Burkholderia pseudomallei in recurrent melioidosis.</title>
        <authorList>
            <person name="Hayden H.S."/>
            <person name="Lim R."/>
            <person name="Brittnacher M.J."/>
            <person name="Sims E.H."/>
            <person name="Ramage E.R."/>
            <person name="Fong C."/>
            <person name="Wu Z."/>
            <person name="Crist E."/>
            <person name="Chang J."/>
            <person name="Zhou Y."/>
            <person name="Radey M."/>
            <person name="Rohmer L."/>
            <person name="Haugen E."/>
            <person name="Gillett W."/>
            <person name="Wuthiekanun V."/>
            <person name="Peacock S.J."/>
            <person name="Kaul R."/>
            <person name="Miller S.I."/>
            <person name="Manoil C."/>
            <person name="Jacobs M.A."/>
        </authorList>
    </citation>
    <scope>NUCLEOTIDE SEQUENCE [LARGE SCALE GENOMIC DNA]</scope>
    <source>
        <strain evidence="1 2">1026b</strain>
    </source>
</reference>
<dbReference type="EMBL" id="CP002834">
    <property type="protein sequence ID" value="AFI69464.1"/>
    <property type="molecule type" value="Genomic_DNA"/>
</dbReference>
<dbReference type="KEGG" id="bpz:BP1026B_II1217"/>
<evidence type="ECO:0000313" key="1">
    <source>
        <dbReference type="EMBL" id="AFI69464.1"/>
    </source>
</evidence>